<protein>
    <submittedName>
        <fullName evidence="1">Uncharacterized protein</fullName>
    </submittedName>
</protein>
<organism evidence="1 2">
    <name type="scientific">Staurois parvus</name>
    <dbReference type="NCBI Taxonomy" id="386267"/>
    <lineage>
        <taxon>Eukaryota</taxon>
        <taxon>Metazoa</taxon>
        <taxon>Chordata</taxon>
        <taxon>Craniata</taxon>
        <taxon>Vertebrata</taxon>
        <taxon>Euteleostomi</taxon>
        <taxon>Amphibia</taxon>
        <taxon>Batrachia</taxon>
        <taxon>Anura</taxon>
        <taxon>Neobatrachia</taxon>
        <taxon>Ranoidea</taxon>
        <taxon>Ranidae</taxon>
        <taxon>Staurois</taxon>
    </lineage>
</organism>
<dbReference type="Proteomes" id="UP001162483">
    <property type="component" value="Unassembled WGS sequence"/>
</dbReference>
<reference evidence="1" key="1">
    <citation type="submission" date="2023-05" db="EMBL/GenBank/DDBJ databases">
        <authorList>
            <person name="Stuckert A."/>
        </authorList>
    </citation>
    <scope>NUCLEOTIDE SEQUENCE</scope>
</reference>
<evidence type="ECO:0000313" key="2">
    <source>
        <dbReference type="Proteomes" id="UP001162483"/>
    </source>
</evidence>
<keyword evidence="2" id="KW-1185">Reference proteome</keyword>
<feature type="non-terminal residue" evidence="1">
    <location>
        <position position="1"/>
    </location>
</feature>
<comment type="caution">
    <text evidence="1">The sequence shown here is derived from an EMBL/GenBank/DDBJ whole genome shotgun (WGS) entry which is preliminary data.</text>
</comment>
<dbReference type="EMBL" id="CATNWA010014517">
    <property type="protein sequence ID" value="CAI9572753.1"/>
    <property type="molecule type" value="Genomic_DNA"/>
</dbReference>
<sequence>AIHRVLLGDSLPAPGDVQGFTTGERPVCKQYRSLPCQLLHIALYGSAQQSQCKAHTAHIVK</sequence>
<name>A0ABN9DJF5_9NEOB</name>
<proteinExistence type="predicted"/>
<gene>
    <name evidence="1" type="ORF">SPARVUS_LOCUS7494090</name>
</gene>
<accession>A0ABN9DJF5</accession>
<evidence type="ECO:0000313" key="1">
    <source>
        <dbReference type="EMBL" id="CAI9572753.1"/>
    </source>
</evidence>